<reference evidence="2" key="1">
    <citation type="journal article" date="2007" name="Nature">
        <title>The grapevine genome sequence suggests ancestral hexaploidization in major angiosperm phyla.</title>
        <authorList>
            <consortium name="The French-Italian Public Consortium for Grapevine Genome Characterization."/>
            <person name="Jaillon O."/>
            <person name="Aury J.-M."/>
            <person name="Noel B."/>
            <person name="Policriti A."/>
            <person name="Clepet C."/>
            <person name="Casagrande A."/>
            <person name="Choisne N."/>
            <person name="Aubourg S."/>
            <person name="Vitulo N."/>
            <person name="Jubin C."/>
            <person name="Vezzi A."/>
            <person name="Legeai F."/>
            <person name="Hugueney P."/>
            <person name="Dasilva C."/>
            <person name="Horner D."/>
            <person name="Mica E."/>
            <person name="Jublot D."/>
            <person name="Poulain J."/>
            <person name="Bruyere C."/>
            <person name="Billault A."/>
            <person name="Segurens B."/>
            <person name="Gouyvenoux M."/>
            <person name="Ugarte E."/>
            <person name="Cattonaro F."/>
            <person name="Anthouard V."/>
            <person name="Vico V."/>
            <person name="Del Fabbro C."/>
            <person name="Alaux M."/>
            <person name="Di Gaspero G."/>
            <person name="Dumas V."/>
            <person name="Felice N."/>
            <person name="Paillard S."/>
            <person name="Juman I."/>
            <person name="Moroldo M."/>
            <person name="Scalabrin S."/>
            <person name="Canaguier A."/>
            <person name="Le Clainche I."/>
            <person name="Malacrida G."/>
            <person name="Durand E."/>
            <person name="Pesole G."/>
            <person name="Laucou V."/>
            <person name="Chatelet P."/>
            <person name="Merdinoglu D."/>
            <person name="Delledonne M."/>
            <person name="Pezzotti M."/>
            <person name="Lecharny A."/>
            <person name="Scarpelli C."/>
            <person name="Artiguenave F."/>
            <person name="Pe M.E."/>
            <person name="Valle G."/>
            <person name="Morgante M."/>
            <person name="Caboche M."/>
            <person name="Adam-Blondon A.-F."/>
            <person name="Weissenbach J."/>
            <person name="Quetier F."/>
            <person name="Wincker P."/>
        </authorList>
    </citation>
    <scope>NUCLEOTIDE SEQUENCE [LARGE SCALE GENOMIC DNA]</scope>
    <source>
        <strain evidence="2">cv. Pinot noir / PN40024</strain>
    </source>
</reference>
<dbReference type="InParanoid" id="D7T3L7"/>
<accession>D7T3L7</accession>
<organism evidence="1 2">
    <name type="scientific">Vitis vinifera</name>
    <name type="common">Grape</name>
    <dbReference type="NCBI Taxonomy" id="29760"/>
    <lineage>
        <taxon>Eukaryota</taxon>
        <taxon>Viridiplantae</taxon>
        <taxon>Streptophyta</taxon>
        <taxon>Embryophyta</taxon>
        <taxon>Tracheophyta</taxon>
        <taxon>Spermatophyta</taxon>
        <taxon>Magnoliopsida</taxon>
        <taxon>eudicotyledons</taxon>
        <taxon>Gunneridae</taxon>
        <taxon>Pentapetalae</taxon>
        <taxon>rosids</taxon>
        <taxon>Vitales</taxon>
        <taxon>Vitaceae</taxon>
        <taxon>Viteae</taxon>
        <taxon>Vitis</taxon>
    </lineage>
</organism>
<proteinExistence type="predicted"/>
<evidence type="ECO:0000313" key="1">
    <source>
        <dbReference type="EMBL" id="CBI25098.3"/>
    </source>
</evidence>
<sequence>MMLHMMLIQLPFTCKDCSQKLHLSFLQI</sequence>
<gene>
    <name evidence="1" type="ordered locus">VIT_03s0088g00840</name>
</gene>
<evidence type="ECO:0000313" key="2">
    <source>
        <dbReference type="Proteomes" id="UP000009183"/>
    </source>
</evidence>
<protein>
    <submittedName>
        <fullName evidence="1">Uncharacterized protein</fullName>
    </submittedName>
</protein>
<dbReference type="HOGENOM" id="CLU_3413560_0_0_1"/>
<dbReference type="Proteomes" id="UP000009183">
    <property type="component" value="Chromosome 3"/>
</dbReference>
<dbReference type="EMBL" id="FN595512">
    <property type="protein sequence ID" value="CBI25098.3"/>
    <property type="molecule type" value="Genomic_DNA"/>
</dbReference>
<name>D7T3L7_VITVI</name>
<dbReference type="PaxDb" id="29760-VIT_03s0088g00840.t01"/>
<keyword evidence="2" id="KW-1185">Reference proteome</keyword>
<dbReference type="AlphaFoldDB" id="D7T3L7"/>